<gene>
    <name evidence="2" type="ORF">TELCIR_02506</name>
</gene>
<proteinExistence type="predicted"/>
<dbReference type="EMBL" id="KZ345141">
    <property type="protein sequence ID" value="PIO75456.1"/>
    <property type="molecule type" value="Genomic_DNA"/>
</dbReference>
<name>A0A2G9UZA1_TELCI</name>
<reference evidence="2 3" key="1">
    <citation type="submission" date="2015-09" db="EMBL/GenBank/DDBJ databases">
        <title>Draft genome of the parasitic nematode Teladorsagia circumcincta isolate WARC Sus (inbred).</title>
        <authorList>
            <person name="Mitreva M."/>
        </authorList>
    </citation>
    <scope>NUCLEOTIDE SEQUENCE [LARGE SCALE GENOMIC DNA]</scope>
    <source>
        <strain evidence="2 3">S</strain>
    </source>
</reference>
<accession>A0A2G9UZA1</accession>
<evidence type="ECO:0000313" key="3">
    <source>
        <dbReference type="Proteomes" id="UP000230423"/>
    </source>
</evidence>
<evidence type="ECO:0000313" key="2">
    <source>
        <dbReference type="EMBL" id="PIO75456.1"/>
    </source>
</evidence>
<sequence>MAFSNVFKQLCNSALHENRRVQMIGVLLLPLCLARSPNEIRRCLDGKNYIFHEAADRPVDTGECCTGFSRDEDGNCVADIVEHTFPMSAVPRFAAAISLVLIAWILIIVFSMVIAYVTMMERNRKINRISTIDVQVPRKRLLKNSLPSTSLPVTI</sequence>
<protein>
    <submittedName>
        <fullName evidence="2">Uncharacterized protein</fullName>
    </submittedName>
</protein>
<keyword evidence="3" id="KW-1185">Reference proteome</keyword>
<dbReference type="Proteomes" id="UP000230423">
    <property type="component" value="Unassembled WGS sequence"/>
</dbReference>
<evidence type="ECO:0000256" key="1">
    <source>
        <dbReference type="SAM" id="Phobius"/>
    </source>
</evidence>
<keyword evidence="1" id="KW-0472">Membrane</keyword>
<dbReference type="OrthoDB" id="5801048at2759"/>
<organism evidence="2 3">
    <name type="scientific">Teladorsagia circumcincta</name>
    <name type="common">Brown stomach worm</name>
    <name type="synonym">Ostertagia circumcincta</name>
    <dbReference type="NCBI Taxonomy" id="45464"/>
    <lineage>
        <taxon>Eukaryota</taxon>
        <taxon>Metazoa</taxon>
        <taxon>Ecdysozoa</taxon>
        <taxon>Nematoda</taxon>
        <taxon>Chromadorea</taxon>
        <taxon>Rhabditida</taxon>
        <taxon>Rhabditina</taxon>
        <taxon>Rhabditomorpha</taxon>
        <taxon>Strongyloidea</taxon>
        <taxon>Trichostrongylidae</taxon>
        <taxon>Teladorsagia</taxon>
    </lineage>
</organism>
<feature type="transmembrane region" description="Helical" evidence="1">
    <location>
        <begin position="93"/>
        <end position="118"/>
    </location>
</feature>
<keyword evidence="1" id="KW-0812">Transmembrane</keyword>
<keyword evidence="1" id="KW-1133">Transmembrane helix</keyword>
<dbReference type="AlphaFoldDB" id="A0A2G9UZA1"/>